<dbReference type="InterPro" id="IPR000436">
    <property type="entry name" value="Sushi_SCR_CCP_dom"/>
</dbReference>
<keyword evidence="12 16" id="KW-1015">Disulfide bond</keyword>
<evidence type="ECO:0000256" key="5">
    <source>
        <dbReference type="ARBA" id="ARBA00022723"/>
    </source>
</evidence>
<feature type="region of interest" description="Disordered" evidence="18">
    <location>
        <begin position="2393"/>
        <end position="2451"/>
    </location>
</feature>
<feature type="domain" description="C2H2-type" evidence="19">
    <location>
        <begin position="584"/>
        <end position="611"/>
    </location>
</feature>
<name>A0AAD8ZC63_9TELE</name>
<feature type="compositionally biased region" description="Polar residues" evidence="18">
    <location>
        <begin position="2229"/>
        <end position="2244"/>
    </location>
</feature>
<dbReference type="SUPFAM" id="SSF57667">
    <property type="entry name" value="beta-beta-alpha zinc fingers"/>
    <property type="match status" value="9"/>
</dbReference>
<keyword evidence="5" id="KW-0479">Metal-binding</keyword>
<feature type="region of interest" description="Disordered" evidence="18">
    <location>
        <begin position="2109"/>
        <end position="2169"/>
    </location>
</feature>
<organism evidence="22 23">
    <name type="scientific">Electrophorus voltai</name>
    <dbReference type="NCBI Taxonomy" id="2609070"/>
    <lineage>
        <taxon>Eukaryota</taxon>
        <taxon>Metazoa</taxon>
        <taxon>Chordata</taxon>
        <taxon>Craniata</taxon>
        <taxon>Vertebrata</taxon>
        <taxon>Euteleostomi</taxon>
        <taxon>Actinopterygii</taxon>
        <taxon>Neopterygii</taxon>
        <taxon>Teleostei</taxon>
        <taxon>Ostariophysi</taxon>
        <taxon>Gymnotiformes</taxon>
        <taxon>Gymnotoidei</taxon>
        <taxon>Gymnotidae</taxon>
        <taxon>Electrophorus</taxon>
    </lineage>
</organism>
<accession>A0AAD8ZC63</accession>
<dbReference type="SMART" id="SM00355">
    <property type="entry name" value="ZnF_C2H2"/>
    <property type="match status" value="16"/>
</dbReference>
<feature type="non-terminal residue" evidence="22">
    <location>
        <position position="1"/>
    </location>
</feature>
<feature type="compositionally biased region" description="Basic residues" evidence="18">
    <location>
        <begin position="940"/>
        <end position="958"/>
    </location>
</feature>
<feature type="domain" description="C2H2-type" evidence="19">
    <location>
        <begin position="665"/>
        <end position="693"/>
    </location>
</feature>
<feature type="domain" description="BZIP" evidence="20">
    <location>
        <begin position="1344"/>
        <end position="1407"/>
    </location>
</feature>
<reference evidence="22" key="1">
    <citation type="submission" date="2023-03" db="EMBL/GenBank/DDBJ databases">
        <title>Electrophorus voltai genome.</title>
        <authorList>
            <person name="Bian C."/>
        </authorList>
    </citation>
    <scope>NUCLEOTIDE SEQUENCE</scope>
    <source>
        <strain evidence="22">CB-2022</strain>
        <tissue evidence="22">Muscle</tissue>
    </source>
</reference>
<dbReference type="GO" id="GO:0003677">
    <property type="term" value="F:DNA binding"/>
    <property type="evidence" value="ECO:0007669"/>
    <property type="project" value="UniProtKB-KW"/>
</dbReference>
<dbReference type="GO" id="GO:0005634">
    <property type="term" value="C:nucleus"/>
    <property type="evidence" value="ECO:0007669"/>
    <property type="project" value="UniProtKB-SubCell"/>
</dbReference>
<comment type="caution">
    <text evidence="22">The sequence shown here is derived from an EMBL/GenBank/DDBJ whole genome shotgun (WGS) entry which is preliminary data.</text>
</comment>
<dbReference type="FunFam" id="3.30.160.60:FF:000690">
    <property type="entry name" value="Zinc finger protein 354C"/>
    <property type="match status" value="1"/>
</dbReference>
<dbReference type="Pfam" id="PF00084">
    <property type="entry name" value="Sushi"/>
    <property type="match status" value="1"/>
</dbReference>
<evidence type="ECO:0008006" key="24">
    <source>
        <dbReference type="Google" id="ProtNLM"/>
    </source>
</evidence>
<dbReference type="Proteomes" id="UP001239994">
    <property type="component" value="Unassembled WGS sequence"/>
</dbReference>
<feature type="domain" description="Sushi" evidence="21">
    <location>
        <begin position="1477"/>
        <end position="1532"/>
    </location>
</feature>
<feature type="domain" description="C2H2-type" evidence="19">
    <location>
        <begin position="528"/>
        <end position="555"/>
    </location>
</feature>
<feature type="compositionally biased region" description="Low complexity" evidence="18">
    <location>
        <begin position="74"/>
        <end position="102"/>
    </location>
</feature>
<dbReference type="InterPro" id="IPR035976">
    <property type="entry name" value="Sushi/SCR/CCP_sf"/>
</dbReference>
<comment type="caution">
    <text evidence="16">Lacks conserved residue(s) required for the propagation of feature annotation.</text>
</comment>
<dbReference type="FunFam" id="3.30.160.60:FF:000512">
    <property type="entry name" value="zinc finger protein 197 isoform X1"/>
    <property type="match status" value="1"/>
</dbReference>
<dbReference type="FunFam" id="1.20.5.170:FF:000007">
    <property type="entry name" value="hepatic leukemia factor isoform X2"/>
    <property type="match status" value="1"/>
</dbReference>
<feature type="compositionally biased region" description="Gly residues" evidence="18">
    <location>
        <begin position="446"/>
        <end position="455"/>
    </location>
</feature>
<dbReference type="SUPFAM" id="SSF57959">
    <property type="entry name" value="Leucine zipper domain"/>
    <property type="match status" value="1"/>
</dbReference>
<dbReference type="InterPro" id="IPR036236">
    <property type="entry name" value="Znf_C2H2_sf"/>
</dbReference>
<dbReference type="PANTHER" id="PTHR24406">
    <property type="entry name" value="TRANSCRIPTIONAL REPRESSOR CTCFL-RELATED"/>
    <property type="match status" value="1"/>
</dbReference>
<feature type="region of interest" description="Disordered" evidence="18">
    <location>
        <begin position="1949"/>
        <end position="2001"/>
    </location>
</feature>
<feature type="compositionally biased region" description="Low complexity" evidence="18">
    <location>
        <begin position="302"/>
        <end position="313"/>
    </location>
</feature>
<feature type="compositionally biased region" description="Polar residues" evidence="18">
    <location>
        <begin position="1953"/>
        <end position="1966"/>
    </location>
</feature>
<evidence type="ECO:0000256" key="6">
    <source>
        <dbReference type="ARBA" id="ARBA00022737"/>
    </source>
</evidence>
<feature type="compositionally biased region" description="Basic and acidic residues" evidence="18">
    <location>
        <begin position="927"/>
        <end position="939"/>
    </location>
</feature>
<feature type="compositionally biased region" description="Low complexity" evidence="18">
    <location>
        <begin position="731"/>
        <end position="761"/>
    </location>
</feature>
<feature type="region of interest" description="Disordered" evidence="18">
    <location>
        <begin position="185"/>
        <end position="206"/>
    </location>
</feature>
<feature type="region of interest" description="Disordered" evidence="18">
    <location>
        <begin position="2186"/>
        <end position="2244"/>
    </location>
</feature>
<evidence type="ECO:0000256" key="17">
    <source>
        <dbReference type="SAM" id="Coils"/>
    </source>
</evidence>
<keyword evidence="11" id="KW-0238">DNA-binding</keyword>
<dbReference type="PROSITE" id="PS00028">
    <property type="entry name" value="ZINC_FINGER_C2H2_1"/>
    <property type="match status" value="12"/>
</dbReference>
<dbReference type="SMART" id="SM00032">
    <property type="entry name" value="CCP"/>
    <property type="match status" value="2"/>
</dbReference>
<feature type="domain" description="C2H2-type" evidence="19">
    <location>
        <begin position="266"/>
        <end position="299"/>
    </location>
</feature>
<evidence type="ECO:0000259" key="19">
    <source>
        <dbReference type="PROSITE" id="PS50157"/>
    </source>
</evidence>
<feature type="region of interest" description="Disordered" evidence="18">
    <location>
        <begin position="719"/>
        <end position="911"/>
    </location>
</feature>
<feature type="domain" description="C2H2-type" evidence="19">
    <location>
        <begin position="2349"/>
        <end position="2376"/>
    </location>
</feature>
<feature type="compositionally biased region" description="Basic residues" evidence="18">
    <location>
        <begin position="490"/>
        <end position="501"/>
    </location>
</feature>
<evidence type="ECO:0000313" key="23">
    <source>
        <dbReference type="Proteomes" id="UP001239994"/>
    </source>
</evidence>
<feature type="domain" description="C2H2-type" evidence="19">
    <location>
        <begin position="696"/>
        <end position="724"/>
    </location>
</feature>
<evidence type="ECO:0000259" key="21">
    <source>
        <dbReference type="PROSITE" id="PS50923"/>
    </source>
</evidence>
<dbReference type="PROSITE" id="PS50157">
    <property type="entry name" value="ZINC_FINGER_C2H2_2"/>
    <property type="match status" value="14"/>
</dbReference>
<dbReference type="Gene3D" id="3.30.160.60">
    <property type="entry name" value="Classic Zinc Finger"/>
    <property type="match status" value="11"/>
</dbReference>
<evidence type="ECO:0000256" key="16">
    <source>
        <dbReference type="PROSITE-ProRule" id="PRU00302"/>
    </source>
</evidence>
<dbReference type="Pfam" id="PF07716">
    <property type="entry name" value="bZIP_2"/>
    <property type="match status" value="1"/>
</dbReference>
<dbReference type="InterPro" id="IPR013087">
    <property type="entry name" value="Znf_C2H2_type"/>
</dbReference>
<feature type="compositionally biased region" description="Polar residues" evidence="18">
    <location>
        <begin position="802"/>
        <end position="812"/>
    </location>
</feature>
<feature type="compositionally biased region" description="Polar residues" evidence="18">
    <location>
        <begin position="192"/>
        <end position="206"/>
    </location>
</feature>
<evidence type="ECO:0000256" key="15">
    <source>
        <dbReference type="PROSITE-ProRule" id="PRU00042"/>
    </source>
</evidence>
<feature type="compositionally biased region" description="Polar residues" evidence="18">
    <location>
        <begin position="475"/>
        <end position="486"/>
    </location>
</feature>
<dbReference type="InterPro" id="IPR004827">
    <property type="entry name" value="bZIP"/>
</dbReference>
<feature type="region of interest" description="Disordered" evidence="18">
    <location>
        <begin position="1114"/>
        <end position="1137"/>
    </location>
</feature>
<dbReference type="GO" id="GO:0003700">
    <property type="term" value="F:DNA-binding transcription factor activity"/>
    <property type="evidence" value="ECO:0007669"/>
    <property type="project" value="InterPro"/>
</dbReference>
<dbReference type="FunFam" id="3.30.160.60:FF:000624">
    <property type="entry name" value="zinc finger protein 697"/>
    <property type="match status" value="1"/>
</dbReference>
<evidence type="ECO:0000259" key="20">
    <source>
        <dbReference type="PROSITE" id="PS50217"/>
    </source>
</evidence>
<feature type="domain" description="C2H2-type" evidence="19">
    <location>
        <begin position="143"/>
        <end position="165"/>
    </location>
</feature>
<keyword evidence="17" id="KW-0175">Coiled coil</keyword>
<proteinExistence type="inferred from homology"/>
<keyword evidence="4" id="KW-1017">Isopeptide bond</keyword>
<evidence type="ECO:0000256" key="4">
    <source>
        <dbReference type="ARBA" id="ARBA00022499"/>
    </source>
</evidence>
<evidence type="ECO:0000256" key="8">
    <source>
        <dbReference type="ARBA" id="ARBA00022833"/>
    </source>
</evidence>
<feature type="disulfide bond" evidence="16">
    <location>
        <begin position="1503"/>
        <end position="1530"/>
    </location>
</feature>
<keyword evidence="10" id="KW-0805">Transcription regulation</keyword>
<dbReference type="CDD" id="cd00033">
    <property type="entry name" value="CCP"/>
    <property type="match status" value="2"/>
</dbReference>
<feature type="compositionally biased region" description="Low complexity" evidence="18">
    <location>
        <begin position="2138"/>
        <end position="2160"/>
    </location>
</feature>
<dbReference type="FunFam" id="3.30.160.60:FF:002343">
    <property type="entry name" value="Zinc finger protein 33A"/>
    <property type="match status" value="1"/>
</dbReference>
<sequence length="2451" mass="266124">PSSLGSFDFQGIPVLSSNQLASLMQQEAGLPLPLPLHLSLSKDEGKGDGTAGGSGGGRRKKAMAGYLPQRKSDSSGNNNNSSNSHSSANPNPSSSSTSGGLSQDNPSGLGGGGPVVLVTNNSKTDNHGSMPPPSSQPEPEPLYHCGECGKTFTHLSSLRRHLRCHEITTAGTAGTRSNIVNPVLHPADPSIPHSTQESSASSSCHSPDKNFQCSDCGKGFKKKGHLLQHGVIHSGARPYACTTCSRAFNRRESLTRHEKIHEEKPFRCPACGRCFRESTSLLNHAASGTCGKSGRGPRPKNDSSSSVVGGKSNKTGASSDGMVTSAVVSYRSDGYNENYKDQRSQGNLYSGSSLCGGGIGGAGLRKTPLAPTLHPHPQGQSQQPPPPHLPLSSLLDDSEDDVTSSVNNAISAITAAAANCMSGDLNHSGGRGDDRRDIIGGLLGGLGLGPLGSPGGPSSTSGMDKSYRGGASQDALASSQQPNQQTPGGKPKRPRKPRKKKEPGTAGAEAPKRRQSSQRTGIGDVRPYLCSICGRGFARRETLRRHDRIHTGEKPHHCTVCGKYFREAFHLSKHHTVHSGEKNYKCVLCGKDFGYAQSLKRHGKLHQKGEMEEVPTTPGGENLTSYPAPGGSMIPSGQGNSTSFYPYPQDVKPQAPNPPPPPRLYTCAVCWKSFRHHFHLTAHHQTVHEGGGDKLFSCEVCGKAFAYSNSLTRHRLSQHGLARTGQGGPPGSTSVTGEDSGVGGSVSESEAATNALLQLAPAGGGQGDQQPHGGVLHSHQQAPPQPQAGYSPLFYVPEAGTSLPSSSNTAPYSQPLPSSSSIMSLSHQHTGVKGEPTYQTAQRHTLNPNLPVHSLVLPPPEQQQQHHHHHHHHHHHQQHQQHPADVQPHHHHGFHSEEDLRRRKKKKKRWDRREKIGYEWSPTAKRDRERLDLSDGGRKKNERRKHQRRRRRAFRRRQRKFRKKMAMLMRFRRGGGGSSVVCELGPPAELELYRLLSLQVPLRRFPCPFCFLTAFSRRAALVVHIAARHCPRVMCPPDRLRCPVCGKQSRRFLSALIHRSSHLSNRAFSCKLCPSRFWNAALLTRHKRTCQGKPSELKQRRALYKDRLDAAEDPVGHCPARSRTASGLVPDGSGTGVAGFPGANSNGFLGPSPWERSLQCDGSLFQLQYMDLEEFLTENSMGGASGAGGASSSSAAAQVPSQSSQSAVPNQSAQCPNASPPSCSSSSPVSTHSSSPPSLLGLDVHASPSMLGVAGSLHGAPQGSLDPTPSPSTTSCPPIPAPPGPASGDLLAPFDPDPPDVALPSIPGREAFDPRRHCFSEGELRPQPMVKKARKTLVPDSLKDEKYWSRRSKNNEAAKRSRDARRLKENQISVRAAFLERENAALRQEVADMRKELGRCRNILHNFYEVIVSSRVRISCHFLYERKCCHGSQARCHPGYAMANGLGAMIRRCQGDRQWSGGEPLCIGVSPAAEPVVLCPVPVDELLSVWGNAAAGTIVRYRCGPGSVLVGHSENFCHENQTWRYPHPICRPHVRRRVGRTKVRHHNSRSPVRMSPPSHSFIFGLPEVYEGRVSQCLRELTRGISMEFEPNGKIPQVNPSISGVSQEQSQLGIYSLHSYSKKGSPRQDSYTISNYIPTQSNQAIENDAVTAETKMSNVQKSSKLKSNIMPDNILMEMKEPITKVINLNSNFLPSDLPDMAVQRQSSPQIDSPGIKTSDGGVSPITKEEVKIQDVAKVTDSDDIILGKMENYDTLKKTGDCVNKEMTECSQHYNNADCNAQIPFHKRPEGLDVATSKTSAEEVTEQQEVFEALDLSLPKKQVRENKEKCKWVIDSGYEGSLFMEVDEIEDDSQHVEVEQDEDTEECWFPSRNEDNMSNFHMENWKEHPSVSHAAMPSPPCASFLSPDPKDTLLIDDQGIPYTLTPDGQKVPQIDLSEVPKASMEQINPGFVQSDIDSSGPVQDSDSYQEFLPNPSLNSSPVLSTETSEATLRVEKKSSHDSTVQARPTALSVVSSLSSVPIQIVASNTGSNTPILLLPPSQLQTLSSSASNANPGIMALSLPFALAQNPQSSPVFLVLSTPQVSCGIQSSSLSGQFAQISSASAVALSSPSGSLSLKPEPDSCTTTTNLSGQNKPCKFSSSLPTSPNASSSTSSVTSTSPTKQLKTDICSDTPTSFREALLRLAVSAEQKDENRPECTVAPSALTPSSCSEATQSHSPSTTNGLEEHCNNEQALSPTSDPASISVDQTDSLLSPISTEDLLPQSSTSSPPASPIFPTNHPKNQDSLALGPRRILYCQYCPRVFYYLSDLERHSITHSQNKPHVCQLCGKAFKRSSHLERHKHIHTGQRNFVCQLCPRRFREAAELTRHQRVHTGEKPFQCLLCHMRFAERNTLRRHTKRKHQGQQQEAMNMKVKPETEGVSVVGVQGQQEENAEWYSSAVTEMESDNDTGGE</sequence>
<feature type="compositionally biased region" description="Low complexity" evidence="18">
    <location>
        <begin position="373"/>
        <end position="382"/>
    </location>
</feature>
<feature type="region of interest" description="Disordered" evidence="18">
    <location>
        <begin position="446"/>
        <end position="521"/>
    </location>
</feature>
<feature type="domain" description="C2H2-type" evidence="19">
    <location>
        <begin position="239"/>
        <end position="266"/>
    </location>
</feature>
<feature type="region of interest" description="Disordered" evidence="18">
    <location>
        <begin position="604"/>
        <end position="659"/>
    </location>
</feature>
<feature type="region of interest" description="Disordered" evidence="18">
    <location>
        <begin position="1182"/>
        <end position="1296"/>
    </location>
</feature>
<keyword evidence="7 15" id="KW-0863">Zinc-finger</keyword>
<feature type="domain" description="C2H2-type" evidence="19">
    <location>
        <begin position="1068"/>
        <end position="1095"/>
    </location>
</feature>
<feature type="domain" description="C2H2-type" evidence="19">
    <location>
        <begin position="2293"/>
        <end position="2320"/>
    </location>
</feature>
<dbReference type="EMBL" id="JAROKS010000016">
    <property type="protein sequence ID" value="KAK1795323.1"/>
    <property type="molecule type" value="Genomic_DNA"/>
</dbReference>
<dbReference type="FunFam" id="3.30.160.60:FF:001498">
    <property type="entry name" value="Zinc finger protein 404"/>
    <property type="match status" value="1"/>
</dbReference>
<evidence type="ECO:0000256" key="2">
    <source>
        <dbReference type="ARBA" id="ARBA00006991"/>
    </source>
</evidence>
<dbReference type="FunFam" id="3.30.160.60:FF:000446">
    <property type="entry name" value="Zinc finger protein"/>
    <property type="match status" value="3"/>
</dbReference>
<feature type="region of interest" description="Disordered" evidence="18">
    <location>
        <begin position="365"/>
        <end position="403"/>
    </location>
</feature>
<evidence type="ECO:0000313" key="22">
    <source>
        <dbReference type="EMBL" id="KAK1795323.1"/>
    </source>
</evidence>
<evidence type="ECO:0000256" key="14">
    <source>
        <dbReference type="ARBA" id="ARBA00023242"/>
    </source>
</evidence>
<evidence type="ECO:0000256" key="3">
    <source>
        <dbReference type="ARBA" id="ARBA00009208"/>
    </source>
</evidence>
<feature type="compositionally biased region" description="Low complexity" evidence="18">
    <location>
        <begin position="813"/>
        <end position="829"/>
    </location>
</feature>
<feature type="region of interest" description="Disordered" evidence="18">
    <location>
        <begin position="35"/>
        <end position="142"/>
    </location>
</feature>
<feature type="region of interest" description="Disordered" evidence="18">
    <location>
        <begin position="287"/>
        <end position="320"/>
    </location>
</feature>
<keyword evidence="9" id="KW-0832">Ubl conjugation</keyword>
<dbReference type="InterPro" id="IPR046347">
    <property type="entry name" value="bZIP_sf"/>
</dbReference>
<keyword evidence="8" id="KW-0862">Zinc</keyword>
<feature type="compositionally biased region" description="Basic residues" evidence="18">
    <location>
        <begin position="865"/>
        <end position="879"/>
    </location>
</feature>
<comment type="similarity">
    <text evidence="2">Belongs to the krueppel C2H2-type zinc-finger protein family.</text>
</comment>
<evidence type="ECO:0000256" key="12">
    <source>
        <dbReference type="ARBA" id="ARBA00023157"/>
    </source>
</evidence>
<dbReference type="SMART" id="SM00338">
    <property type="entry name" value="BRLZ"/>
    <property type="match status" value="1"/>
</dbReference>
<comment type="subcellular location">
    <subcellularLocation>
        <location evidence="1">Nucleus</location>
    </subcellularLocation>
</comment>
<dbReference type="Gene3D" id="1.20.5.170">
    <property type="match status" value="1"/>
</dbReference>
<feature type="compositionally biased region" description="Polar residues" evidence="18">
    <location>
        <begin position="2203"/>
        <end position="2222"/>
    </location>
</feature>
<feature type="domain" description="C2H2-type" evidence="19">
    <location>
        <begin position="2377"/>
        <end position="2405"/>
    </location>
</feature>
<keyword evidence="13" id="KW-0804">Transcription</keyword>
<feature type="compositionally biased region" description="Low complexity" evidence="18">
    <location>
        <begin position="1970"/>
        <end position="1982"/>
    </location>
</feature>
<comment type="similarity">
    <text evidence="3">Belongs to the bZIP family. PAR subfamily.</text>
</comment>
<keyword evidence="14" id="KW-0539">Nucleus</keyword>
<feature type="compositionally biased region" description="Polar residues" evidence="18">
    <location>
        <begin position="635"/>
        <end position="644"/>
    </location>
</feature>
<feature type="compositionally biased region" description="Polar residues" evidence="18">
    <location>
        <begin position="837"/>
        <end position="848"/>
    </location>
</feature>
<feature type="coiled-coil region" evidence="17">
    <location>
        <begin position="1369"/>
        <end position="1403"/>
    </location>
</feature>
<evidence type="ECO:0000256" key="18">
    <source>
        <dbReference type="SAM" id="MobiDB-lite"/>
    </source>
</evidence>
<feature type="compositionally biased region" description="Low complexity" evidence="18">
    <location>
        <begin position="2417"/>
        <end position="2429"/>
    </location>
</feature>
<feature type="domain" description="C2H2-type" evidence="19">
    <location>
        <begin position="2321"/>
        <end position="2348"/>
    </location>
</feature>
<feature type="domain" description="C2H2-type" evidence="19">
    <location>
        <begin position="556"/>
        <end position="583"/>
    </location>
</feature>
<feature type="compositionally biased region" description="Pro residues" evidence="18">
    <location>
        <begin position="130"/>
        <end position="140"/>
    </location>
</feature>
<dbReference type="InterPro" id="IPR050888">
    <property type="entry name" value="ZnF_C2H2-type_TF"/>
</dbReference>
<evidence type="ECO:0000256" key="10">
    <source>
        <dbReference type="ARBA" id="ARBA00023015"/>
    </source>
</evidence>
<keyword evidence="6" id="KW-0677">Repeat</keyword>
<keyword evidence="16" id="KW-0768">Sushi</keyword>
<keyword evidence="23" id="KW-1185">Reference proteome</keyword>
<dbReference type="PROSITE" id="PS50923">
    <property type="entry name" value="SUSHI"/>
    <property type="match status" value="1"/>
</dbReference>
<evidence type="ECO:0000256" key="11">
    <source>
        <dbReference type="ARBA" id="ARBA00023125"/>
    </source>
</evidence>
<feature type="compositionally biased region" description="Low complexity" evidence="18">
    <location>
        <begin position="1190"/>
        <end position="1238"/>
    </location>
</feature>
<dbReference type="GO" id="GO:0008270">
    <property type="term" value="F:zinc ion binding"/>
    <property type="evidence" value="ECO:0007669"/>
    <property type="project" value="UniProtKB-KW"/>
</dbReference>
<gene>
    <name evidence="22" type="ORF">P4O66_010495</name>
</gene>
<evidence type="ECO:0000256" key="13">
    <source>
        <dbReference type="ARBA" id="ARBA00023163"/>
    </source>
</evidence>
<dbReference type="PROSITE" id="PS50217">
    <property type="entry name" value="BZIP"/>
    <property type="match status" value="1"/>
</dbReference>
<feature type="compositionally biased region" description="Polar residues" evidence="18">
    <location>
        <begin position="2121"/>
        <end position="2132"/>
    </location>
</feature>
<feature type="domain" description="C2H2-type" evidence="19">
    <location>
        <begin position="211"/>
        <end position="238"/>
    </location>
</feature>
<evidence type="ECO:0000256" key="9">
    <source>
        <dbReference type="ARBA" id="ARBA00022843"/>
    </source>
</evidence>
<protein>
    <recommendedName>
        <fullName evidence="24">Zinc finger protein 865</fullName>
    </recommendedName>
</protein>
<dbReference type="CDD" id="cd14695">
    <property type="entry name" value="bZIP_HLF"/>
    <property type="match status" value="1"/>
</dbReference>
<dbReference type="Pfam" id="PF00096">
    <property type="entry name" value="zf-C2H2"/>
    <property type="match status" value="8"/>
</dbReference>
<dbReference type="SUPFAM" id="SSF57535">
    <property type="entry name" value="Complement control module/SCR domain"/>
    <property type="match status" value="2"/>
</dbReference>
<evidence type="ECO:0000256" key="7">
    <source>
        <dbReference type="ARBA" id="ARBA00022771"/>
    </source>
</evidence>
<feature type="region of interest" description="Disordered" evidence="18">
    <location>
        <begin position="2257"/>
        <end position="2282"/>
    </location>
</feature>
<feature type="region of interest" description="Disordered" evidence="18">
    <location>
        <begin position="927"/>
        <end position="958"/>
    </location>
</feature>
<dbReference type="Gene3D" id="2.10.70.10">
    <property type="entry name" value="Complement Module, domain 1"/>
    <property type="match status" value="1"/>
</dbReference>
<evidence type="ECO:0000256" key="1">
    <source>
        <dbReference type="ARBA" id="ARBA00004123"/>
    </source>
</evidence>
<feature type="compositionally biased region" description="Acidic residues" evidence="18">
    <location>
        <begin position="2442"/>
        <end position="2451"/>
    </location>
</feature>